<evidence type="ECO:0000313" key="3">
    <source>
        <dbReference type="Proteomes" id="UP000624244"/>
    </source>
</evidence>
<evidence type="ECO:0000313" key="2">
    <source>
        <dbReference type="EMBL" id="KAF5851834.1"/>
    </source>
</evidence>
<dbReference type="EMBL" id="WNKQ01000004">
    <property type="protein sequence ID" value="KAF5851834.1"/>
    <property type="molecule type" value="Genomic_DNA"/>
</dbReference>
<feature type="compositionally biased region" description="Basic and acidic residues" evidence="1">
    <location>
        <begin position="80"/>
        <end position="108"/>
    </location>
</feature>
<comment type="caution">
    <text evidence="2">The sequence shown here is derived from an EMBL/GenBank/DDBJ whole genome shotgun (WGS) entry which is preliminary data.</text>
</comment>
<reference evidence="2" key="1">
    <citation type="submission" date="2019-11" db="EMBL/GenBank/DDBJ databases">
        <title>Bipolaris sorokiniana Genome sequencing.</title>
        <authorList>
            <person name="Wang H."/>
        </authorList>
    </citation>
    <scope>NUCLEOTIDE SEQUENCE</scope>
</reference>
<feature type="region of interest" description="Disordered" evidence="1">
    <location>
        <begin position="25"/>
        <end position="126"/>
    </location>
</feature>
<sequence>MFRTTIIKSPTRLRLHAPSVRPFTLSASNRVAQYPNDLSTNSKTKTDLYDSDKPHAVQDKVRQGDTHNVQESNAKAGMDSAHKEGKGGHATERKDSAGGMETAKKEFPEAPDPAIGMQDERGGRGA</sequence>
<gene>
    <name evidence="2" type="ORF">GGP41_000581</name>
</gene>
<proteinExistence type="predicted"/>
<protein>
    <submittedName>
        <fullName evidence="2">Uncharacterized protein</fullName>
    </submittedName>
</protein>
<dbReference type="AlphaFoldDB" id="A0A8H6DXS6"/>
<feature type="compositionally biased region" description="Polar residues" evidence="1">
    <location>
        <begin position="25"/>
        <end position="43"/>
    </location>
</feature>
<organism evidence="2 3">
    <name type="scientific">Cochliobolus sativus</name>
    <name type="common">Common root rot and spot blotch fungus</name>
    <name type="synonym">Bipolaris sorokiniana</name>
    <dbReference type="NCBI Taxonomy" id="45130"/>
    <lineage>
        <taxon>Eukaryota</taxon>
        <taxon>Fungi</taxon>
        <taxon>Dikarya</taxon>
        <taxon>Ascomycota</taxon>
        <taxon>Pezizomycotina</taxon>
        <taxon>Dothideomycetes</taxon>
        <taxon>Pleosporomycetidae</taxon>
        <taxon>Pleosporales</taxon>
        <taxon>Pleosporineae</taxon>
        <taxon>Pleosporaceae</taxon>
        <taxon>Bipolaris</taxon>
    </lineage>
</organism>
<feature type="compositionally biased region" description="Basic and acidic residues" evidence="1">
    <location>
        <begin position="44"/>
        <end position="65"/>
    </location>
</feature>
<dbReference type="OMA" id="PAIGMQD"/>
<dbReference type="Proteomes" id="UP000624244">
    <property type="component" value="Unassembled WGS sequence"/>
</dbReference>
<accession>A0A8H6DXS6</accession>
<name>A0A8H6DXS6_COCSA</name>
<evidence type="ECO:0000256" key="1">
    <source>
        <dbReference type="SAM" id="MobiDB-lite"/>
    </source>
</evidence>